<reference evidence="2 3" key="1">
    <citation type="journal article" date="2019" name="Appl. Microbiol. Biotechnol.">
        <title>Uncovering carbohydrate metabolism through a genotype-phenotype association study of 56 lactic acid bacteria genomes.</title>
        <authorList>
            <person name="Buron-Moles G."/>
            <person name="Chailyan A."/>
            <person name="Dolejs I."/>
            <person name="Forster J."/>
            <person name="Miks M.H."/>
        </authorList>
    </citation>
    <scope>NUCLEOTIDE SEQUENCE [LARGE SCALE GENOMIC DNA]</scope>
    <source>
        <strain evidence="2 3">ATCC 29644</strain>
    </source>
</reference>
<dbReference type="AlphaFoldDB" id="A0A4R5NGU1"/>
<keyword evidence="1" id="KW-1133">Transmembrane helix</keyword>
<evidence type="ECO:0000313" key="2">
    <source>
        <dbReference type="EMBL" id="TDG73007.1"/>
    </source>
</evidence>
<protein>
    <recommendedName>
        <fullName evidence="4">PTS mannose transporter subunit IID</fullName>
    </recommendedName>
</protein>
<dbReference type="EMBL" id="PUFN01000012">
    <property type="protein sequence ID" value="TDG73007.1"/>
    <property type="molecule type" value="Genomic_DNA"/>
</dbReference>
<dbReference type="Proteomes" id="UP000295257">
    <property type="component" value="Unassembled WGS sequence"/>
</dbReference>
<dbReference type="RefSeq" id="WP_010019031.1">
    <property type="nucleotide sequence ID" value="NZ_PUFN01000012.1"/>
</dbReference>
<evidence type="ECO:0000313" key="3">
    <source>
        <dbReference type="Proteomes" id="UP000295257"/>
    </source>
</evidence>
<dbReference type="OrthoDB" id="9795582at2"/>
<gene>
    <name evidence="2" type="ORF">C5L30_000394</name>
</gene>
<sequence>MKTTSNLTKEDKRIVNSIFWRSISCFAGRAGGQTRQQAPGFVWTMLPALNSFYKDDKKGHTEALQRATTFYNITPYVGTFAMGLVASMEKKKSKDPDMDGNSIVALKTALMGPLSGIGDSIFWGVLRVIAAGLGLSLAANGSILGPIVFLLVFNIPALYCRYKMTILGYSLGSTFLEKMDNSGVMKLLTKGASTLGLLMIGGMTSSMVTFKSTLSIPIKNGKAIELQQYLDSIFIGLVPLCLTLLCLYALNKRVNPNLVLFGVMVLAIVLALIGIV</sequence>
<accession>A0A4R5NGU1</accession>
<comment type="caution">
    <text evidence="2">The sequence shown here is derived from an EMBL/GenBank/DDBJ whole genome shotgun (WGS) entry which is preliminary data.</text>
</comment>
<dbReference type="GO" id="GO:0005886">
    <property type="term" value="C:plasma membrane"/>
    <property type="evidence" value="ECO:0007669"/>
    <property type="project" value="TreeGrafter"/>
</dbReference>
<keyword evidence="1" id="KW-0812">Transmembrane</keyword>
<dbReference type="PANTHER" id="PTHR32502">
    <property type="entry name" value="N-ACETYLGALACTOSAMINE PERMEASE II COMPONENT-RELATED"/>
    <property type="match status" value="1"/>
</dbReference>
<organism evidence="2 3">
    <name type="scientific">Companilactobacillus farciminis</name>
    <dbReference type="NCBI Taxonomy" id="1612"/>
    <lineage>
        <taxon>Bacteria</taxon>
        <taxon>Bacillati</taxon>
        <taxon>Bacillota</taxon>
        <taxon>Bacilli</taxon>
        <taxon>Lactobacillales</taxon>
        <taxon>Lactobacillaceae</taxon>
        <taxon>Companilactobacillus</taxon>
    </lineage>
</organism>
<feature type="transmembrane region" description="Helical" evidence="1">
    <location>
        <begin position="187"/>
        <end position="209"/>
    </location>
</feature>
<feature type="transmembrane region" description="Helical" evidence="1">
    <location>
        <begin position="257"/>
        <end position="275"/>
    </location>
</feature>
<proteinExistence type="predicted"/>
<feature type="transmembrane region" description="Helical" evidence="1">
    <location>
        <begin position="229"/>
        <end position="250"/>
    </location>
</feature>
<keyword evidence="3" id="KW-1185">Reference proteome</keyword>
<feature type="transmembrane region" description="Helical" evidence="1">
    <location>
        <begin position="143"/>
        <end position="160"/>
    </location>
</feature>
<dbReference type="InterPro" id="IPR050303">
    <property type="entry name" value="GatZ_KbaZ_carbometab"/>
</dbReference>
<dbReference type="GO" id="GO:0009401">
    <property type="term" value="P:phosphoenolpyruvate-dependent sugar phosphotransferase system"/>
    <property type="evidence" value="ECO:0007669"/>
    <property type="project" value="InterPro"/>
</dbReference>
<dbReference type="PANTHER" id="PTHR32502:SF23">
    <property type="entry name" value="TRANSPORT PROTEIN, PTS SYSTEM"/>
    <property type="match status" value="1"/>
</dbReference>
<evidence type="ECO:0008006" key="4">
    <source>
        <dbReference type="Google" id="ProtNLM"/>
    </source>
</evidence>
<dbReference type="PROSITE" id="PS51108">
    <property type="entry name" value="PTS_EIID"/>
    <property type="match status" value="1"/>
</dbReference>
<keyword evidence="1" id="KW-0472">Membrane</keyword>
<evidence type="ECO:0000256" key="1">
    <source>
        <dbReference type="SAM" id="Phobius"/>
    </source>
</evidence>
<dbReference type="InterPro" id="IPR004704">
    <property type="entry name" value="PTS_IID_man"/>
</dbReference>
<name>A0A4R5NGU1_9LACO</name>
<dbReference type="Pfam" id="PF03613">
    <property type="entry name" value="EIID-AGA"/>
    <property type="match status" value="1"/>
</dbReference>